<dbReference type="STRING" id="207340.APZ41_016905"/>
<reference evidence="1" key="1">
    <citation type="submission" date="2016-12" db="EMBL/GenBank/DDBJ databases">
        <title>Draft genome sequence of Roseomonas mucosa strain AU37, isolated from a peripheral intravenous catheter.</title>
        <authorList>
            <person name="Choudhury M.A."/>
            <person name="Sidjabat H.E."/>
            <person name="Wailan A.M."/>
            <person name="Zhang L."/>
            <person name="Marsh N.M."/>
            <person name="Rickard C.M."/>
            <person name="Davies M."/>
            <person name="Mcmillan D.J."/>
        </authorList>
    </citation>
    <scope>NUCLEOTIDE SEQUENCE [LARGE SCALE GENOMIC DNA]</scope>
    <source>
        <strain evidence="1">AU37</strain>
    </source>
</reference>
<dbReference type="OrthoDB" id="8000953at2"/>
<comment type="caution">
    <text evidence="1">The sequence shown here is derived from an EMBL/GenBank/DDBJ whole genome shotgun (WGS) entry which is preliminary data.</text>
</comment>
<dbReference type="Proteomes" id="UP000054844">
    <property type="component" value="Unassembled WGS sequence"/>
</dbReference>
<evidence type="ECO:0000313" key="2">
    <source>
        <dbReference type="Proteomes" id="UP000054844"/>
    </source>
</evidence>
<proteinExistence type="predicted"/>
<organism evidence="1 2">
    <name type="scientific">Roseomonas mucosa</name>
    <dbReference type="NCBI Taxonomy" id="207340"/>
    <lineage>
        <taxon>Bacteria</taxon>
        <taxon>Pseudomonadati</taxon>
        <taxon>Pseudomonadota</taxon>
        <taxon>Alphaproteobacteria</taxon>
        <taxon>Acetobacterales</taxon>
        <taxon>Roseomonadaceae</taxon>
        <taxon>Roseomonas</taxon>
    </lineage>
</organism>
<dbReference type="AlphaFoldDB" id="A0A1S8D2E6"/>
<accession>A0A1S8D2E6</accession>
<dbReference type="EMBL" id="LLWF02000078">
    <property type="protein sequence ID" value="ONH82007.1"/>
    <property type="molecule type" value="Genomic_DNA"/>
</dbReference>
<evidence type="ECO:0008006" key="3">
    <source>
        <dbReference type="Google" id="ProtNLM"/>
    </source>
</evidence>
<gene>
    <name evidence="1" type="ORF">APZ41_016905</name>
</gene>
<protein>
    <recommendedName>
        <fullName evidence="3">DUF4258 domain-containing protein</fullName>
    </recommendedName>
</protein>
<sequence length="72" mass="7980">MERRAIPAEWVEKTISAPDAIEPDPAGGGLLRAWRALPEAGGRSLRVVHRHEDPDIVVVVVTVFLDRGRESR</sequence>
<keyword evidence="2" id="KW-1185">Reference proteome</keyword>
<name>A0A1S8D2E6_9PROT</name>
<evidence type="ECO:0000313" key="1">
    <source>
        <dbReference type="EMBL" id="ONH82007.1"/>
    </source>
</evidence>